<feature type="domain" description="Aminotransferase class I/classII large" evidence="6">
    <location>
        <begin position="104"/>
        <end position="367"/>
    </location>
</feature>
<evidence type="ECO:0000256" key="5">
    <source>
        <dbReference type="ARBA" id="ARBA00022898"/>
    </source>
</evidence>
<dbReference type="FunCoup" id="A0A1E5RN58">
    <property type="interactions" value="172"/>
</dbReference>
<name>A0A1E5RN58_9ASCO</name>
<dbReference type="GO" id="GO:0006571">
    <property type="term" value="P:tyrosine biosynthetic process"/>
    <property type="evidence" value="ECO:0007669"/>
    <property type="project" value="TreeGrafter"/>
</dbReference>
<dbReference type="OrthoDB" id="691673at2759"/>
<dbReference type="SUPFAM" id="SSF53383">
    <property type="entry name" value="PLP-dependent transferases"/>
    <property type="match status" value="1"/>
</dbReference>
<dbReference type="AlphaFoldDB" id="A0A1E5RN58"/>
<evidence type="ECO:0000256" key="2">
    <source>
        <dbReference type="ARBA" id="ARBA00007441"/>
    </source>
</evidence>
<protein>
    <submittedName>
        <fullName evidence="7">Aromatic amino acid aminotransferase 2</fullName>
    </submittedName>
</protein>
<evidence type="ECO:0000313" key="8">
    <source>
        <dbReference type="Proteomes" id="UP000095728"/>
    </source>
</evidence>
<organism evidence="7 8">
    <name type="scientific">Hanseniaspora osmophila</name>
    <dbReference type="NCBI Taxonomy" id="56408"/>
    <lineage>
        <taxon>Eukaryota</taxon>
        <taxon>Fungi</taxon>
        <taxon>Dikarya</taxon>
        <taxon>Ascomycota</taxon>
        <taxon>Saccharomycotina</taxon>
        <taxon>Saccharomycetes</taxon>
        <taxon>Saccharomycodales</taxon>
        <taxon>Saccharomycodaceae</taxon>
        <taxon>Hanseniaspora</taxon>
    </lineage>
</organism>
<dbReference type="GO" id="GO:0019878">
    <property type="term" value="P:lysine biosynthetic process via aminoadipic acid"/>
    <property type="evidence" value="ECO:0007669"/>
    <property type="project" value="TreeGrafter"/>
</dbReference>
<dbReference type="CDD" id="cd00609">
    <property type="entry name" value="AAT_like"/>
    <property type="match status" value="1"/>
</dbReference>
<dbReference type="PANTHER" id="PTHR42790">
    <property type="entry name" value="AMINOTRANSFERASE"/>
    <property type="match status" value="1"/>
</dbReference>
<dbReference type="Proteomes" id="UP000095728">
    <property type="component" value="Unassembled WGS sequence"/>
</dbReference>
<dbReference type="Gene3D" id="3.40.640.10">
    <property type="entry name" value="Type I PLP-dependent aspartate aminotransferase-like (Major domain)"/>
    <property type="match status" value="1"/>
</dbReference>
<dbReference type="EMBL" id="LPNM01000005">
    <property type="protein sequence ID" value="OEJ88304.1"/>
    <property type="molecule type" value="Genomic_DNA"/>
</dbReference>
<dbReference type="InterPro" id="IPR015421">
    <property type="entry name" value="PyrdxlP-dep_Trfase_major"/>
</dbReference>
<dbReference type="InParanoid" id="A0A1E5RN58"/>
<keyword evidence="8" id="KW-1185">Reference proteome</keyword>
<comment type="caution">
    <text evidence="7">The sequence shown here is derived from an EMBL/GenBank/DDBJ whole genome shotgun (WGS) entry which is preliminary data.</text>
</comment>
<gene>
    <name evidence="7" type="ORF">AWRI3579_g650</name>
</gene>
<dbReference type="GO" id="GO:0008793">
    <property type="term" value="F:aromatic-amino-acid transaminase activity"/>
    <property type="evidence" value="ECO:0007669"/>
    <property type="project" value="TreeGrafter"/>
</dbReference>
<keyword evidence="4 7" id="KW-0808">Transferase</keyword>
<evidence type="ECO:0000259" key="6">
    <source>
        <dbReference type="Pfam" id="PF00155"/>
    </source>
</evidence>
<accession>A0A1E5RN58</accession>
<evidence type="ECO:0000313" key="7">
    <source>
        <dbReference type="EMBL" id="OEJ88304.1"/>
    </source>
</evidence>
<dbReference type="GO" id="GO:0047536">
    <property type="term" value="F:2-aminoadipate transaminase activity"/>
    <property type="evidence" value="ECO:0007669"/>
    <property type="project" value="TreeGrafter"/>
</dbReference>
<evidence type="ECO:0000256" key="1">
    <source>
        <dbReference type="ARBA" id="ARBA00001933"/>
    </source>
</evidence>
<reference evidence="8" key="1">
    <citation type="journal article" date="2016" name="Genome Announc.">
        <title>Genome sequences of three species of Hanseniaspora isolated from spontaneous wine fermentations.</title>
        <authorList>
            <person name="Sternes P.R."/>
            <person name="Lee D."/>
            <person name="Kutyna D.R."/>
            <person name="Borneman A.R."/>
        </authorList>
    </citation>
    <scope>NUCLEOTIDE SEQUENCE [LARGE SCALE GENOMIC DNA]</scope>
    <source>
        <strain evidence="8">AWRI3579</strain>
    </source>
</reference>
<evidence type="ECO:0000256" key="4">
    <source>
        <dbReference type="ARBA" id="ARBA00022679"/>
    </source>
</evidence>
<dbReference type="PANTHER" id="PTHR42790:SF2">
    <property type="entry name" value="AROMATIC AMINO ACID AMINOTRANSFERASE 2"/>
    <property type="match status" value="1"/>
</dbReference>
<evidence type="ECO:0000256" key="3">
    <source>
        <dbReference type="ARBA" id="ARBA00022576"/>
    </source>
</evidence>
<dbReference type="STRING" id="56408.A0A1E5RN58"/>
<keyword evidence="3 7" id="KW-0032">Aminotransferase</keyword>
<dbReference type="InterPro" id="IPR004839">
    <property type="entry name" value="Aminotransferase_I/II_large"/>
</dbReference>
<dbReference type="InterPro" id="IPR015424">
    <property type="entry name" value="PyrdxlP-dep_Trfase"/>
</dbReference>
<dbReference type="Pfam" id="PF00155">
    <property type="entry name" value="Aminotran_1_2"/>
    <property type="match status" value="1"/>
</dbReference>
<keyword evidence="5" id="KW-0663">Pyridoxal phosphate</keyword>
<dbReference type="GO" id="GO:0009074">
    <property type="term" value="P:aromatic amino acid family catabolic process"/>
    <property type="evidence" value="ECO:0007669"/>
    <property type="project" value="TreeGrafter"/>
</dbReference>
<proteinExistence type="inferred from homology"/>
<sequence length="526" mass="60031">MTQLSYQDLEALYGPLVSKYDGERNFVSFTAVGELPRDLKIKNKDTVWLAGGTPYESMFPVQEVDLKIRENPGSLDDTTPLSNKCSTTKVQMYEPQGSAKACLSTAFQYHDAKGLPELLNLTKQIISRMNKPQYENWDTVVTPGSSDSLSKICQTLLDSDSVILVEEFTYPNIVHWAKFAHSEVVRIKLNVTADRKLQGIDVEALRDLLANWVEYHPGKPKPKCMYTIATGHNPTGLTQSTESRQAIYEICCEHNIIIIEDDPYGYLNMTPYDQANPMKNPYIEESYGVEHYCKKILSPSYMSMDTEGRVLRCETFSKVAAPGLRLAFVAGNQFLISKLLKMHYFTTRGTSGASQAIVTNMLVDMGEQYQAQHPHEKAPLIDGWVNWCMKVAAEYTHRRNYMFMYMYEQNVFKKNLVSFIEPSCGMFVTLVINFKPEWNISETKRIMDYLYCCLTEEGCSAVLGYKMVVDRDYSMERANFLRFTFAKARDPNVFKIGAERINAAVERLFEEYNVNEQFTLGPKGII</sequence>
<comment type="cofactor">
    <cofactor evidence="1">
        <name>pyridoxal 5'-phosphate</name>
        <dbReference type="ChEBI" id="CHEBI:597326"/>
    </cofactor>
</comment>
<dbReference type="InterPro" id="IPR050859">
    <property type="entry name" value="Class-I_PLP-dep_aminotransf"/>
</dbReference>
<dbReference type="GO" id="GO:0030170">
    <property type="term" value="F:pyridoxal phosphate binding"/>
    <property type="evidence" value="ECO:0007669"/>
    <property type="project" value="InterPro"/>
</dbReference>
<comment type="similarity">
    <text evidence="2">Belongs to the class-I pyridoxal-phosphate-dependent aminotransferase family.</text>
</comment>